<proteinExistence type="predicted"/>
<protein>
    <recommendedName>
        <fullName evidence="3">DUF4157 domain-containing protein</fullName>
    </recommendedName>
</protein>
<evidence type="ECO:0000313" key="2">
    <source>
        <dbReference type="EMBL" id="KKM97705.1"/>
    </source>
</evidence>
<reference evidence="2" key="1">
    <citation type="journal article" date="2015" name="Nature">
        <title>Complex archaea that bridge the gap between prokaryotes and eukaryotes.</title>
        <authorList>
            <person name="Spang A."/>
            <person name="Saw J.H."/>
            <person name="Jorgensen S.L."/>
            <person name="Zaremba-Niedzwiedzka K."/>
            <person name="Martijn J."/>
            <person name="Lind A.E."/>
            <person name="van Eijk R."/>
            <person name="Schleper C."/>
            <person name="Guy L."/>
            <person name="Ettema T.J."/>
        </authorList>
    </citation>
    <scope>NUCLEOTIDE SEQUENCE</scope>
</reference>
<comment type="caution">
    <text evidence="2">The sequence shown here is derived from an EMBL/GenBank/DDBJ whole genome shotgun (WGS) entry which is preliminary data.</text>
</comment>
<organism evidence="2">
    <name type="scientific">marine sediment metagenome</name>
    <dbReference type="NCBI Taxonomy" id="412755"/>
    <lineage>
        <taxon>unclassified sequences</taxon>
        <taxon>metagenomes</taxon>
        <taxon>ecological metagenomes</taxon>
    </lineage>
</organism>
<keyword evidence="1" id="KW-0812">Transmembrane</keyword>
<evidence type="ECO:0008006" key="3">
    <source>
        <dbReference type="Google" id="ProtNLM"/>
    </source>
</evidence>
<feature type="transmembrane region" description="Helical" evidence="1">
    <location>
        <begin position="6"/>
        <end position="28"/>
    </location>
</feature>
<sequence length="158" mass="18885">MELALIIVLGNWIGSLLLTWLYVGTLLLTKDVSFEGWIFWRGWYPIARFRLISKHSWFAKIWSKFYGHALFGAIIHRDEEGPWDDLFVVDTIVHELRHCFQQLLGLVFYLLYGLDYVRLVAMGKDGYYNNWFERDARQAVRNWVDAGRPKRFKFGKRY</sequence>
<dbReference type="AlphaFoldDB" id="A0A0F9P9L0"/>
<evidence type="ECO:0000256" key="1">
    <source>
        <dbReference type="SAM" id="Phobius"/>
    </source>
</evidence>
<accession>A0A0F9P9L0</accession>
<dbReference type="EMBL" id="LAZR01005715">
    <property type="protein sequence ID" value="KKM97705.1"/>
    <property type="molecule type" value="Genomic_DNA"/>
</dbReference>
<keyword evidence="1" id="KW-1133">Transmembrane helix</keyword>
<gene>
    <name evidence="2" type="ORF">LCGC14_1165230</name>
</gene>
<keyword evidence="1" id="KW-0472">Membrane</keyword>
<name>A0A0F9P9L0_9ZZZZ</name>